<dbReference type="InterPro" id="IPR008806">
    <property type="entry name" value="RNA_pol_III_Rpc82_C"/>
</dbReference>
<evidence type="ECO:0000256" key="1">
    <source>
        <dbReference type="ARBA" id="ARBA00004123"/>
    </source>
</evidence>
<dbReference type="Proteomes" id="UP001479436">
    <property type="component" value="Unassembled WGS sequence"/>
</dbReference>
<dbReference type="EMBL" id="JASJQH010008983">
    <property type="protein sequence ID" value="KAK9685552.1"/>
    <property type="molecule type" value="Genomic_DNA"/>
</dbReference>
<dbReference type="InterPro" id="IPR013197">
    <property type="entry name" value="RNA_pol_III_RPC82-rel_HTH"/>
</dbReference>
<dbReference type="InterPro" id="IPR055207">
    <property type="entry name" value="POLR3C_WHD"/>
</dbReference>
<feature type="domain" description="RNA polymerase III Rpc82 C -terminal" evidence="10">
    <location>
        <begin position="142"/>
        <end position="363"/>
    </location>
</feature>
<keyword evidence="6 9" id="KW-0804">Transcription</keyword>
<evidence type="ECO:0000256" key="3">
    <source>
        <dbReference type="ARBA" id="ARBA00011206"/>
    </source>
</evidence>
<evidence type="ECO:0000259" key="12">
    <source>
        <dbReference type="Pfam" id="PF22536"/>
    </source>
</evidence>
<feature type="non-terminal residue" evidence="13">
    <location>
        <position position="449"/>
    </location>
</feature>
<accession>A0ABR2VNW4</accession>
<comment type="function">
    <text evidence="8 9">DNA-dependent RNA polymerase catalyzes the transcription of DNA into RNA using the four ribonucleoside triphosphates as substrates. Specific core component of RNA polymerase III which synthesizes small RNAs, such as 5S rRNA and tRNAs.</text>
</comment>
<feature type="domain" description="RNA polymerase III subunit RPC82-related helix-turn-helix" evidence="11">
    <location>
        <begin position="8"/>
        <end position="66"/>
    </location>
</feature>
<evidence type="ECO:0000313" key="13">
    <source>
        <dbReference type="EMBL" id="KAK9685552.1"/>
    </source>
</evidence>
<dbReference type="SUPFAM" id="SSF46785">
    <property type="entry name" value="Winged helix' DNA-binding domain"/>
    <property type="match status" value="1"/>
</dbReference>
<comment type="similarity">
    <text evidence="2 9">Belongs to the RNA polymerase beta chain family.</text>
</comment>
<dbReference type="InterPro" id="IPR036388">
    <property type="entry name" value="WH-like_DNA-bd_sf"/>
</dbReference>
<comment type="subunit">
    <text evidence="3 9">Component of the RNA polymerase III (Pol III) complex consisting of 17 subunits.</text>
</comment>
<keyword evidence="5 9" id="KW-0240">DNA-directed RNA polymerase</keyword>
<comment type="caution">
    <text evidence="13">The sequence shown here is derived from an EMBL/GenBank/DDBJ whole genome shotgun (WGS) entry which is preliminary data.</text>
</comment>
<evidence type="ECO:0000256" key="6">
    <source>
        <dbReference type="ARBA" id="ARBA00023163"/>
    </source>
</evidence>
<keyword evidence="14" id="KW-1185">Reference proteome</keyword>
<dbReference type="InterPro" id="IPR039748">
    <property type="entry name" value="RPC3"/>
</dbReference>
<dbReference type="Pfam" id="PF08221">
    <property type="entry name" value="HTH_9"/>
    <property type="match status" value="1"/>
</dbReference>
<sequence>MSVLESRICRDILREEFGCVVERVASVLIQKGRLTSSDIYHFTKLKPADVRQSLIVLLQHHLIYYADDLSNKVTTTYYEANVPEVLLRLRIGTMLCMIEKEFGKEGHLIVLTLFTRGFLRLKDLYRILELQDGKENVHFTKVFTLLVKHRFIKVLEAKDNISPTDRRMMEEQLDLEQFKGPPTNRELADMKKLKDEKNVARLNTNTILGMKRKFTDTNTTSNNKRLDILAEVVDEVDEDVFWKINYEQFNIRLRNSRIIHFVGERINQGAEAVMKAAFAVAQDKMRSCEENQSISLSATLIAHHLPSNVILQHGIVSNTDGTKLKPSQQQLTTEFLDLLCTDQVKFLSKIDERSAGQYKINLTNGANALKTRLVESVIKEKYGSISHRIFRILSNRQKLDEKQISKIALVPGKVAREKLHQLAMAGLVELQEVPKSMDRVPSRTYYLWY</sequence>
<evidence type="ECO:0000313" key="14">
    <source>
        <dbReference type="Proteomes" id="UP001479436"/>
    </source>
</evidence>
<evidence type="ECO:0000256" key="5">
    <source>
        <dbReference type="ARBA" id="ARBA00022478"/>
    </source>
</evidence>
<protein>
    <recommendedName>
        <fullName evidence="4 9">DNA-directed RNA polymerase III subunit RPC3</fullName>
        <shortName evidence="9">RNA polymerase III subunit C3</shortName>
    </recommendedName>
</protein>
<name>A0ABR2VNW4_9FUNG</name>
<evidence type="ECO:0000256" key="7">
    <source>
        <dbReference type="ARBA" id="ARBA00023242"/>
    </source>
</evidence>
<dbReference type="Pfam" id="PF05645">
    <property type="entry name" value="RNA_pol_Rpc82"/>
    <property type="match status" value="1"/>
</dbReference>
<evidence type="ECO:0000259" key="10">
    <source>
        <dbReference type="Pfam" id="PF05645"/>
    </source>
</evidence>
<dbReference type="PANTHER" id="PTHR12949">
    <property type="entry name" value="RNA POLYMERASE III DNA DIRECTED -RELATED"/>
    <property type="match status" value="1"/>
</dbReference>
<keyword evidence="7 9" id="KW-0539">Nucleus</keyword>
<evidence type="ECO:0000256" key="4">
    <source>
        <dbReference type="ARBA" id="ARBA00016689"/>
    </source>
</evidence>
<dbReference type="Pfam" id="PF22536">
    <property type="entry name" value="WHD_POLR3C"/>
    <property type="match status" value="1"/>
</dbReference>
<evidence type="ECO:0000256" key="8">
    <source>
        <dbReference type="ARBA" id="ARBA00025127"/>
    </source>
</evidence>
<reference evidence="13 14" key="1">
    <citation type="submission" date="2023-04" db="EMBL/GenBank/DDBJ databases">
        <title>Genome of Basidiobolus ranarum AG-B5.</title>
        <authorList>
            <person name="Stajich J.E."/>
            <person name="Carter-House D."/>
            <person name="Gryganskyi A."/>
        </authorList>
    </citation>
    <scope>NUCLEOTIDE SEQUENCE [LARGE SCALE GENOMIC DNA]</scope>
    <source>
        <strain evidence="13 14">AG-B5</strain>
    </source>
</reference>
<organism evidence="13 14">
    <name type="scientific">Basidiobolus ranarum</name>
    <dbReference type="NCBI Taxonomy" id="34480"/>
    <lineage>
        <taxon>Eukaryota</taxon>
        <taxon>Fungi</taxon>
        <taxon>Fungi incertae sedis</taxon>
        <taxon>Zoopagomycota</taxon>
        <taxon>Entomophthoromycotina</taxon>
        <taxon>Basidiobolomycetes</taxon>
        <taxon>Basidiobolales</taxon>
        <taxon>Basidiobolaceae</taxon>
        <taxon>Basidiobolus</taxon>
    </lineage>
</organism>
<gene>
    <name evidence="13" type="primary">RPC82_3</name>
    <name evidence="13" type="ORF">K7432_015459</name>
</gene>
<evidence type="ECO:0000256" key="9">
    <source>
        <dbReference type="RuleBase" id="RU367076"/>
    </source>
</evidence>
<comment type="subcellular location">
    <subcellularLocation>
        <location evidence="1 9">Nucleus</location>
    </subcellularLocation>
</comment>
<feature type="domain" description="DNA-directed RNA polymerase III subunit RPC3 winged-helix" evidence="12">
    <location>
        <begin position="374"/>
        <end position="449"/>
    </location>
</feature>
<dbReference type="InterPro" id="IPR036390">
    <property type="entry name" value="WH_DNA-bd_sf"/>
</dbReference>
<dbReference type="Gene3D" id="1.10.10.10">
    <property type="entry name" value="Winged helix-like DNA-binding domain superfamily/Winged helix DNA-binding domain"/>
    <property type="match status" value="4"/>
</dbReference>
<evidence type="ECO:0000256" key="2">
    <source>
        <dbReference type="ARBA" id="ARBA00006835"/>
    </source>
</evidence>
<dbReference type="PANTHER" id="PTHR12949:SF0">
    <property type="entry name" value="DNA-DIRECTED RNA POLYMERASE III SUBUNIT RPC3"/>
    <property type="match status" value="1"/>
</dbReference>
<proteinExistence type="inferred from homology"/>
<evidence type="ECO:0000259" key="11">
    <source>
        <dbReference type="Pfam" id="PF08221"/>
    </source>
</evidence>